<dbReference type="PROSITE" id="PS50902">
    <property type="entry name" value="FLAVODOXIN_LIKE"/>
    <property type="match status" value="1"/>
</dbReference>
<reference evidence="2" key="1">
    <citation type="submission" date="2024-07" db="EMBL/GenBank/DDBJ databases">
        <title>Complete genome sequences of cellulolytic bacteria, Kitasatospora sp. CMC57 and Streptomyces sp. CMC78, isolated from Japanese agricultural soil.</title>
        <authorList>
            <person name="Hashimoto T."/>
            <person name="Ito M."/>
            <person name="Iwamoto M."/>
            <person name="Fukahori D."/>
            <person name="Shoda T."/>
            <person name="Sakoda M."/>
            <person name="Morohoshi T."/>
            <person name="Mitsuboshi M."/>
            <person name="Nishizawa T."/>
        </authorList>
    </citation>
    <scope>NUCLEOTIDE SEQUENCE</scope>
    <source>
        <strain evidence="2">CMC78</strain>
    </source>
</reference>
<evidence type="ECO:0000259" key="1">
    <source>
        <dbReference type="PROSITE" id="PS50902"/>
    </source>
</evidence>
<dbReference type="EMBL" id="AP035884">
    <property type="protein sequence ID" value="BFP50290.1"/>
    <property type="molecule type" value="Genomic_DNA"/>
</dbReference>
<feature type="domain" description="Flavodoxin-like" evidence="1">
    <location>
        <begin position="4"/>
        <end position="155"/>
    </location>
</feature>
<gene>
    <name evidence="2" type="ORF">SCMC78_00970</name>
</gene>
<dbReference type="Pfam" id="PF12724">
    <property type="entry name" value="Flavodoxin_5"/>
    <property type="match status" value="1"/>
</dbReference>
<proteinExistence type="predicted"/>
<protein>
    <submittedName>
        <fullName evidence="2">Flavodoxin family protein</fullName>
    </submittedName>
</protein>
<dbReference type="Gene3D" id="3.40.50.360">
    <property type="match status" value="1"/>
</dbReference>
<dbReference type="RefSeq" id="WP_319600031.1">
    <property type="nucleotide sequence ID" value="NZ_AP035884.1"/>
</dbReference>
<dbReference type="SUPFAM" id="SSF52218">
    <property type="entry name" value="Flavoproteins"/>
    <property type="match status" value="1"/>
</dbReference>
<dbReference type="InterPro" id="IPR026816">
    <property type="entry name" value="Flavodoxin_dom"/>
</dbReference>
<evidence type="ECO:0000313" key="2">
    <source>
        <dbReference type="EMBL" id="BFP50290.1"/>
    </source>
</evidence>
<dbReference type="GO" id="GO:0010181">
    <property type="term" value="F:FMN binding"/>
    <property type="evidence" value="ECO:0007669"/>
    <property type="project" value="InterPro"/>
</dbReference>
<dbReference type="InterPro" id="IPR008254">
    <property type="entry name" value="Flavodoxin/NO_synth"/>
</dbReference>
<accession>A0AB33KFQ7</accession>
<organism evidence="2">
    <name type="scientific">Streptomyces sp. CMC78</name>
    <dbReference type="NCBI Taxonomy" id="3231512"/>
    <lineage>
        <taxon>Bacteria</taxon>
        <taxon>Bacillati</taxon>
        <taxon>Actinomycetota</taxon>
        <taxon>Actinomycetes</taxon>
        <taxon>Kitasatosporales</taxon>
        <taxon>Streptomycetaceae</taxon>
        <taxon>Streptomyces</taxon>
    </lineage>
</organism>
<sequence length="162" mass="17579">MKAVIVCVSVSHGNTLRIADTMARPLGAKVVGPEEADPRELAAADLVGFGSGVFYGRLHPRLTDFVNALPTGRRPDRPDVRAFVFATSGLPEAPVIPYTRPLVRRLEERGFAVDGSFACRALDTWAPFRLLGGINKHRPDADDLSAARTFAERLRDRGAPST</sequence>
<dbReference type="KEGG" id="stcm:SCMC78_00970"/>
<dbReference type="InterPro" id="IPR029039">
    <property type="entry name" value="Flavoprotein-like_sf"/>
</dbReference>
<dbReference type="AlphaFoldDB" id="A0AB33KFQ7"/>
<name>A0AB33KFQ7_9ACTN</name>